<dbReference type="InterPro" id="IPR022642">
    <property type="entry name" value="CheR_C"/>
</dbReference>
<evidence type="ECO:0000313" key="3">
    <source>
        <dbReference type="Proteomes" id="UP000529946"/>
    </source>
</evidence>
<organism evidence="2 3">
    <name type="scientific">Brevundimonas lenta</name>
    <dbReference type="NCBI Taxonomy" id="424796"/>
    <lineage>
        <taxon>Bacteria</taxon>
        <taxon>Pseudomonadati</taxon>
        <taxon>Pseudomonadota</taxon>
        <taxon>Alphaproteobacteria</taxon>
        <taxon>Caulobacterales</taxon>
        <taxon>Caulobacteraceae</taxon>
        <taxon>Brevundimonas</taxon>
    </lineage>
</organism>
<sequence length="271" mass="30334">MSPEDFDRLQSLMASRAGFRLTRDRMKLAEHRLGPVARREGFETVDAMLASLWAKPVAGLGWSVIEALLNPESWFRRDRPTFETFGQELLPALCRAREGQPVRIWSAGCSTGQEVWSVAIAALETGAAVEIVATDLSQRALEKARTGAYTGFEIQRGLKAETMLRWFDQTEDAWIARAELRATVHFARANLLDPPADDTRFDVIFCRNVLNDMDPVRRGQVLENLERRLVDDGCLFLGPDEQIEGDSIAFRAVAGRRGLFVKSPSALRRAA</sequence>
<dbReference type="SUPFAM" id="SSF53335">
    <property type="entry name" value="S-adenosyl-L-methionine-dependent methyltransferases"/>
    <property type="match status" value="1"/>
</dbReference>
<feature type="domain" description="CheR-type methyltransferase" evidence="1">
    <location>
        <begin position="1"/>
        <end position="245"/>
    </location>
</feature>
<dbReference type="InterPro" id="IPR050903">
    <property type="entry name" value="Bact_Chemotaxis_MeTrfase"/>
</dbReference>
<dbReference type="RefSeq" id="WP_183205187.1">
    <property type="nucleotide sequence ID" value="NZ_BAAAER010000003.1"/>
</dbReference>
<name>A0A7W6JFC6_9CAUL</name>
<gene>
    <name evidence="2" type="ORF">GGR12_002944</name>
</gene>
<dbReference type="CDD" id="cd02440">
    <property type="entry name" value="AdoMet_MTases"/>
    <property type="match status" value="1"/>
</dbReference>
<keyword evidence="3" id="KW-1185">Reference proteome</keyword>
<keyword evidence="2" id="KW-0808">Transferase</keyword>
<dbReference type="InterPro" id="IPR000780">
    <property type="entry name" value="CheR_MeTrfase"/>
</dbReference>
<dbReference type="EMBL" id="JACIDM010000003">
    <property type="protein sequence ID" value="MBB4084056.1"/>
    <property type="molecule type" value="Genomic_DNA"/>
</dbReference>
<dbReference type="SMART" id="SM00138">
    <property type="entry name" value="MeTrc"/>
    <property type="match status" value="1"/>
</dbReference>
<reference evidence="2 3" key="1">
    <citation type="submission" date="2020-08" db="EMBL/GenBank/DDBJ databases">
        <title>Genomic Encyclopedia of Type Strains, Phase IV (KMG-IV): sequencing the most valuable type-strain genomes for metagenomic binning, comparative biology and taxonomic classification.</title>
        <authorList>
            <person name="Goeker M."/>
        </authorList>
    </citation>
    <scope>NUCLEOTIDE SEQUENCE [LARGE SCALE GENOMIC DNA]</scope>
    <source>
        <strain evidence="2 3">DSM 23960</strain>
    </source>
</reference>
<dbReference type="Pfam" id="PF01739">
    <property type="entry name" value="CheR"/>
    <property type="match status" value="1"/>
</dbReference>
<dbReference type="PANTHER" id="PTHR24422">
    <property type="entry name" value="CHEMOTAXIS PROTEIN METHYLTRANSFERASE"/>
    <property type="match status" value="1"/>
</dbReference>
<protein>
    <submittedName>
        <fullName evidence="2">Chemotaxis protein methyltransferase CheR</fullName>
        <ecNumber evidence="2">2.1.1.80</ecNumber>
    </submittedName>
</protein>
<dbReference type="SUPFAM" id="SSF47757">
    <property type="entry name" value="Chemotaxis receptor methyltransferase CheR, N-terminal domain"/>
    <property type="match status" value="1"/>
</dbReference>
<dbReference type="EC" id="2.1.1.80" evidence="2"/>
<dbReference type="PANTHER" id="PTHR24422:SF21">
    <property type="entry name" value="CHEMOTAXIS PROTEIN METHYLTRANSFERASE 1"/>
    <property type="match status" value="1"/>
</dbReference>
<evidence type="ECO:0000259" key="1">
    <source>
        <dbReference type="PROSITE" id="PS50123"/>
    </source>
</evidence>
<proteinExistence type="predicted"/>
<comment type="caution">
    <text evidence="2">The sequence shown here is derived from an EMBL/GenBank/DDBJ whole genome shotgun (WGS) entry which is preliminary data.</text>
</comment>
<dbReference type="Gene3D" id="3.40.50.150">
    <property type="entry name" value="Vaccinia Virus protein VP39"/>
    <property type="match status" value="1"/>
</dbReference>
<dbReference type="GO" id="GO:0032259">
    <property type="term" value="P:methylation"/>
    <property type="evidence" value="ECO:0007669"/>
    <property type="project" value="UniProtKB-KW"/>
</dbReference>
<accession>A0A7W6JFC6</accession>
<dbReference type="PRINTS" id="PR00996">
    <property type="entry name" value="CHERMTFRASE"/>
</dbReference>
<dbReference type="InterPro" id="IPR029063">
    <property type="entry name" value="SAM-dependent_MTases_sf"/>
</dbReference>
<dbReference type="AlphaFoldDB" id="A0A7W6JFC6"/>
<dbReference type="GO" id="GO:0008983">
    <property type="term" value="F:protein-glutamate O-methyltransferase activity"/>
    <property type="evidence" value="ECO:0007669"/>
    <property type="project" value="UniProtKB-EC"/>
</dbReference>
<dbReference type="PROSITE" id="PS50123">
    <property type="entry name" value="CHER"/>
    <property type="match status" value="1"/>
</dbReference>
<dbReference type="Proteomes" id="UP000529946">
    <property type="component" value="Unassembled WGS sequence"/>
</dbReference>
<evidence type="ECO:0000313" key="2">
    <source>
        <dbReference type="EMBL" id="MBB4084056.1"/>
    </source>
</evidence>
<keyword evidence="2" id="KW-0489">Methyltransferase</keyword>